<dbReference type="EMBL" id="JAAMOB010000032">
    <property type="protein sequence ID" value="KAF4094660.1"/>
    <property type="molecule type" value="Genomic_DNA"/>
</dbReference>
<sequence>MAVIRSTKEHLFTIRSDTEWEAVLEKAKSFAVTLGISPEYAATVSKSRPARLQKVSSLLSGYLTASTTGSRETMGADNAKRVYFSVIDCFVAEFCRRFSDNDALLQSLEAFDKNSPLFMDSAKIVVFADYYSAHVDEVILESQSLPVAFSELMKLFQIVLTLPITTASNERFFSVLKQVKTYLRTTMGDERLSHLMLMSVEKALVKCFDLDELVTDFALLRPRRYPLMQ</sequence>
<proteinExistence type="predicted"/>
<dbReference type="InterPro" id="IPR012337">
    <property type="entry name" value="RNaseH-like_sf"/>
</dbReference>
<dbReference type="AlphaFoldDB" id="A0A7J6BHQ2"/>
<dbReference type="Pfam" id="PF05699">
    <property type="entry name" value="Dimer_Tnp_hAT"/>
    <property type="match status" value="1"/>
</dbReference>
<dbReference type="PANTHER" id="PTHR45749">
    <property type="match status" value="1"/>
</dbReference>
<reference evidence="2 3" key="1">
    <citation type="submission" date="2020-04" db="EMBL/GenBank/DDBJ databases">
        <title>Chromosome-level genome assembly of a cyprinid fish Onychostoma macrolepis by integration of Nanopore Sequencing, Bionano and Hi-C technology.</title>
        <authorList>
            <person name="Wang D."/>
        </authorList>
    </citation>
    <scope>NUCLEOTIDE SEQUENCE [LARGE SCALE GENOMIC DNA]</scope>
    <source>
        <strain evidence="2">SWU-2019</strain>
        <tissue evidence="2">Muscle</tissue>
    </source>
</reference>
<evidence type="ECO:0000313" key="2">
    <source>
        <dbReference type="EMBL" id="KAF4094660.1"/>
    </source>
</evidence>
<accession>A0A7J6BHQ2</accession>
<evidence type="ECO:0000313" key="3">
    <source>
        <dbReference type="Proteomes" id="UP000579812"/>
    </source>
</evidence>
<organism evidence="2 3">
    <name type="scientific">Onychostoma macrolepis</name>
    <dbReference type="NCBI Taxonomy" id="369639"/>
    <lineage>
        <taxon>Eukaryota</taxon>
        <taxon>Metazoa</taxon>
        <taxon>Chordata</taxon>
        <taxon>Craniata</taxon>
        <taxon>Vertebrata</taxon>
        <taxon>Euteleostomi</taxon>
        <taxon>Actinopterygii</taxon>
        <taxon>Neopterygii</taxon>
        <taxon>Teleostei</taxon>
        <taxon>Ostariophysi</taxon>
        <taxon>Cypriniformes</taxon>
        <taxon>Cyprinidae</taxon>
        <taxon>Acrossocheilinae</taxon>
        <taxon>Onychostoma</taxon>
    </lineage>
</organism>
<feature type="domain" description="HAT C-terminal dimerisation" evidence="1">
    <location>
        <begin position="149"/>
        <end position="203"/>
    </location>
</feature>
<comment type="caution">
    <text evidence="2">The sequence shown here is derived from an EMBL/GenBank/DDBJ whole genome shotgun (WGS) entry which is preliminary data.</text>
</comment>
<evidence type="ECO:0000259" key="1">
    <source>
        <dbReference type="Pfam" id="PF05699"/>
    </source>
</evidence>
<keyword evidence="3" id="KW-1185">Reference proteome</keyword>
<dbReference type="InterPro" id="IPR008906">
    <property type="entry name" value="HATC_C_dom"/>
</dbReference>
<gene>
    <name evidence="2" type="ORF">G5714_024721</name>
</gene>
<dbReference type="Proteomes" id="UP000579812">
    <property type="component" value="Unassembled WGS sequence"/>
</dbReference>
<dbReference type="SUPFAM" id="SSF53098">
    <property type="entry name" value="Ribonuclease H-like"/>
    <property type="match status" value="1"/>
</dbReference>
<name>A0A7J6BHQ2_9TELE</name>
<dbReference type="GO" id="GO:0046983">
    <property type="term" value="F:protein dimerization activity"/>
    <property type="evidence" value="ECO:0007669"/>
    <property type="project" value="InterPro"/>
</dbReference>
<protein>
    <recommendedName>
        <fullName evidence="1">HAT C-terminal dimerisation domain-containing protein</fullName>
    </recommendedName>
</protein>
<dbReference type="PANTHER" id="PTHR45749:SF21">
    <property type="entry name" value="DUF4371 DOMAIN-CONTAINING PROTEIN"/>
    <property type="match status" value="1"/>
</dbReference>